<keyword evidence="4" id="KW-0560">Oxidoreductase</keyword>
<dbReference type="InterPro" id="IPR028202">
    <property type="entry name" value="Reductase_C"/>
</dbReference>
<organism evidence="7">
    <name type="scientific">Streptomyces sp. R39</name>
    <dbReference type="NCBI Taxonomy" id="3238631"/>
    <lineage>
        <taxon>Bacteria</taxon>
        <taxon>Bacillati</taxon>
        <taxon>Actinomycetota</taxon>
        <taxon>Actinomycetes</taxon>
        <taxon>Kitasatosporales</taxon>
        <taxon>Streptomycetaceae</taxon>
        <taxon>Streptomyces</taxon>
    </lineage>
</organism>
<dbReference type="InterPro" id="IPR023753">
    <property type="entry name" value="FAD/NAD-binding_dom"/>
</dbReference>
<dbReference type="AlphaFoldDB" id="A0AB39R3Z7"/>
<dbReference type="Gene3D" id="3.50.50.60">
    <property type="entry name" value="FAD/NAD(P)-binding domain"/>
    <property type="match status" value="2"/>
</dbReference>
<dbReference type="GO" id="GO:0016651">
    <property type="term" value="F:oxidoreductase activity, acting on NAD(P)H"/>
    <property type="evidence" value="ECO:0007669"/>
    <property type="project" value="TreeGrafter"/>
</dbReference>
<dbReference type="InterPro" id="IPR036188">
    <property type="entry name" value="FAD/NAD-bd_sf"/>
</dbReference>
<sequence>MTASHDGGLVIVGASLAGLRAAEAARKAGYAGPVTLVGAEDHLPYDRPPLSKQVLDPGEEVPDTTYRTEAYLREDLGVRLRLGAPADDLDPGDRSIGVGGRRIPYDRLIIATGASPRTLPGHEHNPRVRVLRTVTDALAVRSAMDRGDRILVVGCGFIGSEVASALVKRGRPVTLVELAPIPLVRAVGEAAGSYFAELHREHGVDLRLGCRLESVTEGRHGLDVALSDGSRLRTDLVVLGLGAVPATSWARTSGVRLEADGSIAADRFLRTSLPGVYAAGDVVTWENPMFGRRMRLEHWTSAAEQAAVAARNAVANQEPEDYRTVPYFWSDLHGRRIQFVGVHGEDEPLTLADDEGSRVVLHRTGKDLAGALTVARPRLTMRLRKIIAEYGTWTAAAELVLGDGLLQLSPSR</sequence>
<dbReference type="Pfam" id="PF14759">
    <property type="entry name" value="Reductase_C"/>
    <property type="match status" value="1"/>
</dbReference>
<reference evidence="7" key="1">
    <citation type="submission" date="2024-07" db="EMBL/GenBank/DDBJ databases">
        <authorList>
            <person name="Yu S.T."/>
        </authorList>
    </citation>
    <scope>NUCLEOTIDE SEQUENCE</scope>
    <source>
        <strain evidence="7">R39</strain>
    </source>
</reference>
<dbReference type="PRINTS" id="PR00368">
    <property type="entry name" value="FADPNR"/>
</dbReference>
<dbReference type="Gene3D" id="3.30.390.30">
    <property type="match status" value="1"/>
</dbReference>
<dbReference type="PANTHER" id="PTHR43557:SF2">
    <property type="entry name" value="RIESKE DOMAIN-CONTAINING PROTEIN-RELATED"/>
    <property type="match status" value="1"/>
</dbReference>
<dbReference type="PRINTS" id="PR00411">
    <property type="entry name" value="PNDRDTASEI"/>
</dbReference>
<evidence type="ECO:0000256" key="2">
    <source>
        <dbReference type="ARBA" id="ARBA00022630"/>
    </source>
</evidence>
<evidence type="ECO:0000259" key="5">
    <source>
        <dbReference type="Pfam" id="PF07992"/>
    </source>
</evidence>
<dbReference type="SUPFAM" id="SSF55424">
    <property type="entry name" value="FAD/NAD-linked reductases, dimerisation (C-terminal) domain"/>
    <property type="match status" value="1"/>
</dbReference>
<accession>A0AB39R3Z7</accession>
<evidence type="ECO:0000313" key="7">
    <source>
        <dbReference type="EMBL" id="XDQ49286.1"/>
    </source>
</evidence>
<evidence type="ECO:0000256" key="1">
    <source>
        <dbReference type="ARBA" id="ARBA00001974"/>
    </source>
</evidence>
<keyword evidence="2" id="KW-0285">Flavoprotein</keyword>
<evidence type="ECO:0000256" key="3">
    <source>
        <dbReference type="ARBA" id="ARBA00022827"/>
    </source>
</evidence>
<dbReference type="SUPFAM" id="SSF51905">
    <property type="entry name" value="FAD/NAD(P)-binding domain"/>
    <property type="match status" value="1"/>
</dbReference>
<dbReference type="PANTHER" id="PTHR43557">
    <property type="entry name" value="APOPTOSIS-INDUCING FACTOR 1"/>
    <property type="match status" value="1"/>
</dbReference>
<dbReference type="GO" id="GO:0005737">
    <property type="term" value="C:cytoplasm"/>
    <property type="evidence" value="ECO:0007669"/>
    <property type="project" value="TreeGrafter"/>
</dbReference>
<proteinExistence type="predicted"/>
<name>A0AB39R3Z7_9ACTN</name>
<dbReference type="Pfam" id="PF07992">
    <property type="entry name" value="Pyr_redox_2"/>
    <property type="match status" value="1"/>
</dbReference>
<keyword evidence="3" id="KW-0274">FAD</keyword>
<dbReference type="RefSeq" id="WP_369227940.1">
    <property type="nucleotide sequence ID" value="NZ_CP163441.1"/>
</dbReference>
<feature type="domain" description="Reductase C-terminal" evidence="6">
    <location>
        <begin position="327"/>
        <end position="396"/>
    </location>
</feature>
<dbReference type="InterPro" id="IPR050446">
    <property type="entry name" value="FAD-oxidoreductase/Apoptosis"/>
</dbReference>
<dbReference type="EMBL" id="CP163441">
    <property type="protein sequence ID" value="XDQ49286.1"/>
    <property type="molecule type" value="Genomic_DNA"/>
</dbReference>
<gene>
    <name evidence="7" type="ORF">AB5J52_47470</name>
</gene>
<protein>
    <submittedName>
        <fullName evidence="7">NAD(P)/FAD-dependent oxidoreductase</fullName>
    </submittedName>
</protein>
<feature type="domain" description="FAD/NAD(P)-binding" evidence="5">
    <location>
        <begin position="9"/>
        <end position="306"/>
    </location>
</feature>
<dbReference type="InterPro" id="IPR016156">
    <property type="entry name" value="FAD/NAD-linked_Rdtase_dimer_sf"/>
</dbReference>
<comment type="cofactor">
    <cofactor evidence="1">
        <name>FAD</name>
        <dbReference type="ChEBI" id="CHEBI:57692"/>
    </cofactor>
</comment>
<evidence type="ECO:0000256" key="4">
    <source>
        <dbReference type="ARBA" id="ARBA00023002"/>
    </source>
</evidence>
<evidence type="ECO:0000259" key="6">
    <source>
        <dbReference type="Pfam" id="PF14759"/>
    </source>
</evidence>